<evidence type="ECO:0000313" key="2">
    <source>
        <dbReference type="Proteomes" id="UP000254866"/>
    </source>
</evidence>
<protein>
    <recommendedName>
        <fullName evidence="3">Amidohydrolase-related domain-containing protein</fullName>
    </recommendedName>
</protein>
<dbReference type="RefSeq" id="XP_031869335.1">
    <property type="nucleotide sequence ID" value="XM_032014654.1"/>
</dbReference>
<dbReference type="STRING" id="2656787.A0A370TMC6"/>
<dbReference type="OrthoDB" id="2832284at2759"/>
<dbReference type="InterPro" id="IPR032466">
    <property type="entry name" value="Metal_Hydrolase"/>
</dbReference>
<dbReference type="AlphaFoldDB" id="A0A370TMC6"/>
<evidence type="ECO:0008006" key="3">
    <source>
        <dbReference type="Google" id="ProtNLM"/>
    </source>
</evidence>
<gene>
    <name evidence="1" type="ORF">BP5553_06031</name>
</gene>
<keyword evidence="2" id="KW-1185">Reference proteome</keyword>
<comment type="caution">
    <text evidence="1">The sequence shown here is derived from an EMBL/GenBank/DDBJ whole genome shotgun (WGS) entry which is preliminary data.</text>
</comment>
<dbReference type="SUPFAM" id="SSF51556">
    <property type="entry name" value="Metallo-dependent hydrolases"/>
    <property type="match status" value="1"/>
</dbReference>
<name>A0A370TMC6_9HELO</name>
<proteinExistence type="predicted"/>
<reference evidence="1 2" key="1">
    <citation type="journal article" date="2018" name="IMA Fungus">
        <title>IMA Genome-F 9: Draft genome sequence of Annulohypoxylon stygium, Aspergillus mulundensis, Berkeleyomyces basicola (syn. Thielaviopsis basicola), Ceratocystis smalleyi, two Cercospora beticola strains, Coleophoma cylindrospora, Fusarium fracticaudum, Phialophora cf. hyalina, and Morchella septimelata.</title>
        <authorList>
            <person name="Wingfield B.D."/>
            <person name="Bills G.F."/>
            <person name="Dong Y."/>
            <person name="Huang W."/>
            <person name="Nel W.J."/>
            <person name="Swalarsk-Parry B.S."/>
            <person name="Vaghefi N."/>
            <person name="Wilken P.M."/>
            <person name="An Z."/>
            <person name="de Beer Z.W."/>
            <person name="De Vos L."/>
            <person name="Chen L."/>
            <person name="Duong T.A."/>
            <person name="Gao Y."/>
            <person name="Hammerbacher A."/>
            <person name="Kikkert J.R."/>
            <person name="Li Y."/>
            <person name="Li H."/>
            <person name="Li K."/>
            <person name="Li Q."/>
            <person name="Liu X."/>
            <person name="Ma X."/>
            <person name="Naidoo K."/>
            <person name="Pethybridge S.J."/>
            <person name="Sun J."/>
            <person name="Steenkamp E.T."/>
            <person name="van der Nest M.A."/>
            <person name="van Wyk S."/>
            <person name="Wingfield M.J."/>
            <person name="Xiong C."/>
            <person name="Yue Q."/>
            <person name="Zhang X."/>
        </authorList>
    </citation>
    <scope>NUCLEOTIDE SEQUENCE [LARGE SCALE GENOMIC DNA]</scope>
    <source>
        <strain evidence="1 2">BP 5553</strain>
    </source>
</reference>
<dbReference type="Gene3D" id="3.20.20.140">
    <property type="entry name" value="Metal-dependent hydrolases"/>
    <property type="match status" value="1"/>
</dbReference>
<evidence type="ECO:0000313" key="1">
    <source>
        <dbReference type="EMBL" id="RDL36679.1"/>
    </source>
</evidence>
<sequence>MDNQGQTTSQSAGGGSSIESFNRIDTHAHFLPDFYRDALLDAGITKPDGMLAIPPWNEEDHVDFMDASRISKSYLSISTPGVYFGDIDKAKKPARKVNEHAADVASKNNRSVTSLASSLDCTEDVYPEVSPNKTRPDWAVLSALVKIWDPPVMP</sequence>
<organism evidence="1 2">
    <name type="scientific">Venustampulla echinocandica</name>
    <dbReference type="NCBI Taxonomy" id="2656787"/>
    <lineage>
        <taxon>Eukaryota</taxon>
        <taxon>Fungi</taxon>
        <taxon>Dikarya</taxon>
        <taxon>Ascomycota</taxon>
        <taxon>Pezizomycotina</taxon>
        <taxon>Leotiomycetes</taxon>
        <taxon>Helotiales</taxon>
        <taxon>Pleuroascaceae</taxon>
        <taxon>Venustampulla</taxon>
    </lineage>
</organism>
<dbReference type="EMBL" id="NPIC01000004">
    <property type="protein sequence ID" value="RDL36679.1"/>
    <property type="molecule type" value="Genomic_DNA"/>
</dbReference>
<accession>A0A370TMC6</accession>
<dbReference type="GeneID" id="43598880"/>
<dbReference type="Proteomes" id="UP000254866">
    <property type="component" value="Unassembled WGS sequence"/>
</dbReference>